<protein>
    <submittedName>
        <fullName evidence="2">Uncharacterized protein</fullName>
    </submittedName>
</protein>
<reference evidence="3" key="1">
    <citation type="submission" date="2018-03" db="EMBL/GenBank/DDBJ databases">
        <title>Ecological and genomic features of two cosmopolitan and abundant freshwater picocyanobacteria.</title>
        <authorList>
            <person name="Cabello-Yeves P.J."/>
            <person name="Picazo A."/>
            <person name="Camacho A."/>
            <person name="Callieri C."/>
            <person name="Rosselli R."/>
            <person name="Roda-Garcia J."/>
            <person name="Coutinho F.H."/>
            <person name="Rodriguez-Valera F."/>
        </authorList>
    </citation>
    <scope>NUCLEOTIDE SEQUENCE [LARGE SCALE GENOMIC DNA]</scope>
    <source>
        <strain evidence="3">Tous</strain>
    </source>
</reference>
<proteinExistence type="predicted"/>
<dbReference type="Proteomes" id="UP000240206">
    <property type="component" value="Unassembled WGS sequence"/>
</dbReference>
<feature type="region of interest" description="Disordered" evidence="1">
    <location>
        <begin position="37"/>
        <end position="111"/>
    </location>
</feature>
<feature type="compositionally biased region" description="Polar residues" evidence="1">
    <location>
        <begin position="41"/>
        <end position="76"/>
    </location>
</feature>
<evidence type="ECO:0000256" key="1">
    <source>
        <dbReference type="SAM" id="MobiDB-lite"/>
    </source>
</evidence>
<feature type="compositionally biased region" description="Polar residues" evidence="1">
    <location>
        <begin position="92"/>
        <end position="111"/>
    </location>
</feature>
<evidence type="ECO:0000313" key="3">
    <source>
        <dbReference type="Proteomes" id="UP000240206"/>
    </source>
</evidence>
<keyword evidence="3" id="KW-1185">Reference proteome</keyword>
<gene>
    <name evidence="2" type="ORF">C7K08_03215</name>
</gene>
<dbReference type="RefSeq" id="WP_106499211.1">
    <property type="nucleotide sequence ID" value="NZ_PXVC01000007.1"/>
</dbReference>
<dbReference type="EMBL" id="PXVC01000007">
    <property type="protein sequence ID" value="PSI02375.1"/>
    <property type="molecule type" value="Genomic_DNA"/>
</dbReference>
<name>A0A2P7EGL7_9SYNE</name>
<evidence type="ECO:0000313" key="2">
    <source>
        <dbReference type="EMBL" id="PSI02375.1"/>
    </source>
</evidence>
<sequence length="161" mass="17204">MAELAVEVEKVLQADPLNSSEIKPLPSSEKGALDLLEEEVATSTKESTAVDTSSSTQGTSETIDTSQETIDVSDTSQKPEEANTSEKAPTEMATSDFSEVANDSMSESMQKLQELSAGELYFALAMGQTSDSNKISEIANWQSTFGTGEDSAILYHNVHNA</sequence>
<dbReference type="AlphaFoldDB" id="A0A2P7EGL7"/>
<accession>A0A2P7EGL7</accession>
<organism evidence="2 3">
    <name type="scientific">Synechococcus lacustris str. Tous</name>
    <dbReference type="NCBI Taxonomy" id="1910958"/>
    <lineage>
        <taxon>Bacteria</taxon>
        <taxon>Bacillati</taxon>
        <taxon>Cyanobacteriota</taxon>
        <taxon>Cyanophyceae</taxon>
        <taxon>Synechococcales</taxon>
        <taxon>Synechococcaceae</taxon>
        <taxon>Synechococcus</taxon>
    </lineage>
</organism>
<comment type="caution">
    <text evidence="2">The sequence shown here is derived from an EMBL/GenBank/DDBJ whole genome shotgun (WGS) entry which is preliminary data.</text>
</comment>